<dbReference type="Proteomes" id="UP000554482">
    <property type="component" value="Unassembled WGS sequence"/>
</dbReference>
<keyword evidence="2" id="KW-1185">Reference proteome</keyword>
<dbReference type="AlphaFoldDB" id="A0A7J6V380"/>
<reference evidence="1 2" key="1">
    <citation type="submission" date="2020-06" db="EMBL/GenBank/DDBJ databases">
        <title>Transcriptomic and genomic resources for Thalictrum thalictroides and T. hernandezii: Facilitating candidate gene discovery in an emerging model plant lineage.</title>
        <authorList>
            <person name="Arias T."/>
            <person name="Riano-Pachon D.M."/>
            <person name="Di Stilio V.S."/>
        </authorList>
    </citation>
    <scope>NUCLEOTIDE SEQUENCE [LARGE SCALE GENOMIC DNA]</scope>
    <source>
        <strain evidence="2">cv. WT478/WT964</strain>
        <tissue evidence="1">Leaves</tissue>
    </source>
</reference>
<accession>A0A7J6V380</accession>
<dbReference type="EMBL" id="JABWDY010038716">
    <property type="protein sequence ID" value="KAF5179479.1"/>
    <property type="molecule type" value="Genomic_DNA"/>
</dbReference>
<protein>
    <submittedName>
        <fullName evidence="1">Uncharacterized protein</fullName>
    </submittedName>
</protein>
<proteinExistence type="predicted"/>
<name>A0A7J6V380_THATH</name>
<sequence length="62" mass="6773">MMLAIRLSVVIFCPEAQTTKKLGLVHPTPVCKGMEQGELGSLCGLWTCIRTGVTTLQQQQNL</sequence>
<evidence type="ECO:0000313" key="1">
    <source>
        <dbReference type="EMBL" id="KAF5179479.1"/>
    </source>
</evidence>
<evidence type="ECO:0000313" key="2">
    <source>
        <dbReference type="Proteomes" id="UP000554482"/>
    </source>
</evidence>
<comment type="caution">
    <text evidence="1">The sequence shown here is derived from an EMBL/GenBank/DDBJ whole genome shotgun (WGS) entry which is preliminary data.</text>
</comment>
<organism evidence="1 2">
    <name type="scientific">Thalictrum thalictroides</name>
    <name type="common">Rue-anemone</name>
    <name type="synonym">Anemone thalictroides</name>
    <dbReference type="NCBI Taxonomy" id="46969"/>
    <lineage>
        <taxon>Eukaryota</taxon>
        <taxon>Viridiplantae</taxon>
        <taxon>Streptophyta</taxon>
        <taxon>Embryophyta</taxon>
        <taxon>Tracheophyta</taxon>
        <taxon>Spermatophyta</taxon>
        <taxon>Magnoliopsida</taxon>
        <taxon>Ranunculales</taxon>
        <taxon>Ranunculaceae</taxon>
        <taxon>Thalictroideae</taxon>
        <taxon>Thalictrum</taxon>
    </lineage>
</organism>
<gene>
    <name evidence="1" type="ORF">FRX31_030935</name>
</gene>